<dbReference type="GO" id="GO:0032993">
    <property type="term" value="C:protein-DNA complex"/>
    <property type="evidence" value="ECO:0007669"/>
    <property type="project" value="TreeGrafter"/>
</dbReference>
<dbReference type="Proteomes" id="UP000220752">
    <property type="component" value="Unassembled WGS sequence"/>
</dbReference>
<gene>
    <name evidence="7" type="ORF">CGS46_05390</name>
</gene>
<evidence type="ECO:0000256" key="2">
    <source>
        <dbReference type="ARBA" id="ARBA00023015"/>
    </source>
</evidence>
<dbReference type="GO" id="GO:0004721">
    <property type="term" value="F:phosphoprotein phosphatase activity"/>
    <property type="evidence" value="ECO:0007669"/>
    <property type="project" value="InterPro"/>
</dbReference>
<dbReference type="PANTHER" id="PTHR30346:SF0">
    <property type="entry name" value="HCA OPERON TRANSCRIPTIONAL ACTIVATOR HCAR"/>
    <property type="match status" value="1"/>
</dbReference>
<dbReference type="InterPro" id="IPR036390">
    <property type="entry name" value="WH_DNA-bd_sf"/>
</dbReference>
<evidence type="ECO:0000313" key="8">
    <source>
        <dbReference type="Proteomes" id="UP000220752"/>
    </source>
</evidence>
<dbReference type="InterPro" id="IPR000387">
    <property type="entry name" value="Tyr_Pase_dom"/>
</dbReference>
<organism evidence="7 8">
    <name type="scientific">Faecalibacterium langellae</name>
    <dbReference type="NCBI Taxonomy" id="3435293"/>
    <lineage>
        <taxon>Bacteria</taxon>
        <taxon>Bacillati</taxon>
        <taxon>Bacillota</taxon>
        <taxon>Clostridia</taxon>
        <taxon>Eubacteriales</taxon>
        <taxon>Oscillospiraceae</taxon>
        <taxon>Faecalibacterium</taxon>
    </lineage>
</organism>
<dbReference type="Gene3D" id="3.90.190.10">
    <property type="entry name" value="Protein tyrosine phosphatase superfamily"/>
    <property type="match status" value="1"/>
</dbReference>
<dbReference type="SUPFAM" id="SSF52799">
    <property type="entry name" value="(Phosphotyrosine protein) phosphatases II"/>
    <property type="match status" value="1"/>
</dbReference>
<dbReference type="Gene3D" id="3.40.190.290">
    <property type="match status" value="1"/>
</dbReference>
<dbReference type="PANTHER" id="PTHR30346">
    <property type="entry name" value="TRANSCRIPTIONAL DUAL REGULATOR HCAR-RELATED"/>
    <property type="match status" value="1"/>
</dbReference>
<dbReference type="InterPro" id="IPR026893">
    <property type="entry name" value="Tyr/Ser_Pase_IphP-type"/>
</dbReference>
<evidence type="ECO:0000256" key="4">
    <source>
        <dbReference type="ARBA" id="ARBA00023163"/>
    </source>
</evidence>
<feature type="domain" description="HTH lysR-type" evidence="6">
    <location>
        <begin position="1"/>
        <end position="58"/>
    </location>
</feature>
<dbReference type="PROSITE" id="PS50056">
    <property type="entry name" value="TYR_PHOSPHATASE_2"/>
    <property type="match status" value="1"/>
</dbReference>
<dbReference type="EMBL" id="NMTQ01000021">
    <property type="protein sequence ID" value="PDX58927.1"/>
    <property type="molecule type" value="Genomic_DNA"/>
</dbReference>
<keyword evidence="4" id="KW-0804">Transcription</keyword>
<sequence length="588" mass="65277">MDIRQLHYFLVLCDEMNYSRAAQRLFLSRQALRQSISALEAELCGPLFLSAHHKLTLTDRGMSLQRHAAPVVEQFQQMQASLRAEIQSAQPVRIGISVSLVPDYLPGLETQLDKFRQQYPHVEMRFRMMDNDAVADDVEQGELDAGLVIDLGCAAPVLARTTLRADPACLLVPRGHAFWDKESIPLAELRGQRVLLPSLRQDLFSPLWSACARSGFAPNAEIGPSFYQAYYLVQEQLCTCLTRYEPGARRELDRVRDVLLEDLPPLCVSLVQRRDHSSAYIDLLRSYLMEVLGGSASLPPRRGRPAKPFYNFPVLSSAAAKAAPAHPVPGTQLDFAGGTNFRELGGYEADEGKHVKWGQIWRGIPTCKLTGEADRAKLDALGLRLILDLRSSGEVQKEPDYVPDGARLVQICGLCAEDGHEISFAPDGIAALMKGHEESADGSTFVQAMYERMLFGNKAFKELFRALEAGETPILFHCSAGKDRTGVAAMLILLALGASDETICADYERTNLCRKAEIDAVLAEHAEEIAANPACRMRYYRKAGVDPAAAPFVLRTIRAKYGSAENYLEAEYGLTPARLMRLRRMYLE</sequence>
<dbReference type="Pfam" id="PF03466">
    <property type="entry name" value="LysR_substrate"/>
    <property type="match status" value="1"/>
</dbReference>
<keyword evidence="3" id="KW-0238">DNA-binding</keyword>
<dbReference type="SUPFAM" id="SSF53850">
    <property type="entry name" value="Periplasmic binding protein-like II"/>
    <property type="match status" value="1"/>
</dbReference>
<evidence type="ECO:0000256" key="1">
    <source>
        <dbReference type="ARBA" id="ARBA00009437"/>
    </source>
</evidence>
<dbReference type="GO" id="GO:0003700">
    <property type="term" value="F:DNA-binding transcription factor activity"/>
    <property type="evidence" value="ECO:0007669"/>
    <property type="project" value="InterPro"/>
</dbReference>
<dbReference type="GO" id="GO:0003677">
    <property type="term" value="F:DNA binding"/>
    <property type="evidence" value="ECO:0007669"/>
    <property type="project" value="UniProtKB-KW"/>
</dbReference>
<evidence type="ECO:0000259" key="6">
    <source>
        <dbReference type="PROSITE" id="PS50931"/>
    </source>
</evidence>
<evidence type="ECO:0000259" key="5">
    <source>
        <dbReference type="PROSITE" id="PS50056"/>
    </source>
</evidence>
<comment type="similarity">
    <text evidence="1">Belongs to the LysR transcriptional regulatory family.</text>
</comment>
<keyword evidence="2" id="KW-0805">Transcription regulation</keyword>
<keyword evidence="8" id="KW-1185">Reference proteome</keyword>
<dbReference type="InterPro" id="IPR005119">
    <property type="entry name" value="LysR_subst-bd"/>
</dbReference>
<reference evidence="7 8" key="1">
    <citation type="journal article" date="2017" name="Front. Microbiol.">
        <title>New Insights into the Diversity of the Genus Faecalibacterium.</title>
        <authorList>
            <person name="Benevides L."/>
            <person name="Burman S."/>
            <person name="Martin R."/>
            <person name="Robert V."/>
            <person name="Thomas M."/>
            <person name="Miquel S."/>
            <person name="Chain F."/>
            <person name="Sokol H."/>
            <person name="Bermudez-Humaran L.G."/>
            <person name="Morrison M."/>
            <person name="Langella P."/>
            <person name="Azevedo V.A."/>
            <person name="Chatel J.M."/>
            <person name="Soares S."/>
        </authorList>
    </citation>
    <scope>NUCLEOTIDE SEQUENCE [LARGE SCALE GENOMIC DNA]</scope>
    <source>
        <strain evidence="8">CNCM I-4540</strain>
    </source>
</reference>
<accession>A0A2A6ZC44</accession>
<protein>
    <submittedName>
        <fullName evidence="7">LysR family transcriptional regulator</fullName>
    </submittedName>
</protein>
<name>A0A2A6ZC44_9FIRM</name>
<dbReference type="AlphaFoldDB" id="A0A2A6ZC44"/>
<dbReference type="InterPro" id="IPR016130">
    <property type="entry name" value="Tyr_Pase_AS"/>
</dbReference>
<dbReference type="Pfam" id="PF13350">
    <property type="entry name" value="Y_phosphatase3"/>
    <property type="match status" value="1"/>
</dbReference>
<proteinExistence type="inferred from homology"/>
<dbReference type="CDD" id="cd05466">
    <property type="entry name" value="PBP2_LTTR_substrate"/>
    <property type="match status" value="1"/>
</dbReference>
<dbReference type="Pfam" id="PF00126">
    <property type="entry name" value="HTH_1"/>
    <property type="match status" value="1"/>
</dbReference>
<dbReference type="InterPro" id="IPR029021">
    <property type="entry name" value="Prot-tyrosine_phosphatase-like"/>
</dbReference>
<dbReference type="SUPFAM" id="SSF46785">
    <property type="entry name" value="Winged helix' DNA-binding domain"/>
    <property type="match status" value="1"/>
</dbReference>
<dbReference type="InterPro" id="IPR036388">
    <property type="entry name" value="WH-like_DNA-bd_sf"/>
</dbReference>
<feature type="domain" description="Tyrosine specific protein phosphatases" evidence="5">
    <location>
        <begin position="458"/>
        <end position="494"/>
    </location>
</feature>
<dbReference type="InterPro" id="IPR000847">
    <property type="entry name" value="LysR_HTH_N"/>
</dbReference>
<dbReference type="Gene3D" id="1.10.10.10">
    <property type="entry name" value="Winged helix-like DNA-binding domain superfamily/Winged helix DNA-binding domain"/>
    <property type="match status" value="1"/>
</dbReference>
<dbReference type="PROSITE" id="PS50931">
    <property type="entry name" value="HTH_LYSR"/>
    <property type="match status" value="1"/>
</dbReference>
<evidence type="ECO:0000313" key="7">
    <source>
        <dbReference type="EMBL" id="PDX58927.1"/>
    </source>
</evidence>
<dbReference type="PROSITE" id="PS00383">
    <property type="entry name" value="TYR_PHOSPHATASE_1"/>
    <property type="match status" value="1"/>
</dbReference>
<evidence type="ECO:0000256" key="3">
    <source>
        <dbReference type="ARBA" id="ARBA00023125"/>
    </source>
</evidence>
<comment type="caution">
    <text evidence="7">The sequence shown here is derived from an EMBL/GenBank/DDBJ whole genome shotgun (WGS) entry which is preliminary data.</text>
</comment>